<dbReference type="VEuPathDB" id="FungiDB:SDRG_10144"/>
<accession>T0QCI2</accession>
<evidence type="ECO:0000256" key="1">
    <source>
        <dbReference type="SAM" id="MobiDB-lite"/>
    </source>
</evidence>
<protein>
    <submittedName>
        <fullName evidence="2">Uncharacterized protein</fullName>
    </submittedName>
</protein>
<feature type="region of interest" description="Disordered" evidence="1">
    <location>
        <begin position="314"/>
        <end position="367"/>
    </location>
</feature>
<dbReference type="GeneID" id="19950871"/>
<dbReference type="Proteomes" id="UP000030762">
    <property type="component" value="Unassembled WGS sequence"/>
</dbReference>
<gene>
    <name evidence="2" type="ORF">SDRG_10144</name>
</gene>
<dbReference type="EMBL" id="JH767164">
    <property type="protein sequence ID" value="EQC32401.1"/>
    <property type="molecule type" value="Genomic_DNA"/>
</dbReference>
<sequence>MAEELPTIPRVAGPMSFASVSAVYQGPHLASIGGFAAWRVAFLSAAGDLRLAKYYTNPNYEDAVLTDLISPAKTHLLTSRAECAEPEVPSGLSARKWEKHMQRRQARVQERVALALTKEAAHLKSRALRTARLYLLSALAPPLRSKASALSSPSAIWSWLDTTFRGAPIHATGAGLFRQLQCAMQIKHMRGEDAMEFFERFEIAANEYIVPYLTAAGSASDATQSYADVVGDRFRVALLANALPPHLRDQFEQWQAGFAHWDYTRIKQHVVSQMEAAHHAARAASPPQELVHDGLPVKKEPSCSFCQSTRHSEATCVQPTKASAHATDQVPPRKRRRQVEEPARIKTEGRERAISIADSSDAHVKRR</sequence>
<evidence type="ECO:0000313" key="3">
    <source>
        <dbReference type="Proteomes" id="UP000030762"/>
    </source>
</evidence>
<dbReference type="InParanoid" id="T0QCI2"/>
<keyword evidence="3" id="KW-1185">Reference proteome</keyword>
<proteinExistence type="predicted"/>
<feature type="compositionally biased region" description="Basic and acidic residues" evidence="1">
    <location>
        <begin position="338"/>
        <end position="353"/>
    </location>
</feature>
<dbReference type="RefSeq" id="XP_008614342.1">
    <property type="nucleotide sequence ID" value="XM_008616120.1"/>
</dbReference>
<organism evidence="2 3">
    <name type="scientific">Saprolegnia diclina (strain VS20)</name>
    <dbReference type="NCBI Taxonomy" id="1156394"/>
    <lineage>
        <taxon>Eukaryota</taxon>
        <taxon>Sar</taxon>
        <taxon>Stramenopiles</taxon>
        <taxon>Oomycota</taxon>
        <taxon>Saprolegniomycetes</taxon>
        <taxon>Saprolegniales</taxon>
        <taxon>Saprolegniaceae</taxon>
        <taxon>Saprolegnia</taxon>
    </lineage>
</organism>
<name>T0QCI2_SAPDV</name>
<dbReference type="AlphaFoldDB" id="T0QCI2"/>
<reference evidence="2 3" key="1">
    <citation type="submission" date="2012-04" db="EMBL/GenBank/DDBJ databases">
        <title>The Genome Sequence of Saprolegnia declina VS20.</title>
        <authorList>
            <consortium name="The Broad Institute Genome Sequencing Platform"/>
            <person name="Russ C."/>
            <person name="Nusbaum C."/>
            <person name="Tyler B."/>
            <person name="van West P."/>
            <person name="Dieguez-Uribeondo J."/>
            <person name="de Bruijn I."/>
            <person name="Tripathy S."/>
            <person name="Jiang R."/>
            <person name="Young S.K."/>
            <person name="Zeng Q."/>
            <person name="Gargeya S."/>
            <person name="Fitzgerald M."/>
            <person name="Haas B."/>
            <person name="Abouelleil A."/>
            <person name="Alvarado L."/>
            <person name="Arachchi H.M."/>
            <person name="Berlin A."/>
            <person name="Chapman S.B."/>
            <person name="Goldberg J."/>
            <person name="Griggs A."/>
            <person name="Gujja S."/>
            <person name="Hansen M."/>
            <person name="Howarth C."/>
            <person name="Imamovic A."/>
            <person name="Larimer J."/>
            <person name="McCowen C."/>
            <person name="Montmayeur A."/>
            <person name="Murphy C."/>
            <person name="Neiman D."/>
            <person name="Pearson M."/>
            <person name="Priest M."/>
            <person name="Roberts A."/>
            <person name="Saif S."/>
            <person name="Shea T."/>
            <person name="Sisk P."/>
            <person name="Sykes S."/>
            <person name="Wortman J."/>
            <person name="Nusbaum C."/>
            <person name="Birren B."/>
        </authorList>
    </citation>
    <scope>NUCLEOTIDE SEQUENCE [LARGE SCALE GENOMIC DNA]</scope>
    <source>
        <strain evidence="2 3">VS20</strain>
    </source>
</reference>
<evidence type="ECO:0000313" key="2">
    <source>
        <dbReference type="EMBL" id="EQC32401.1"/>
    </source>
</evidence>